<dbReference type="UniPathway" id="UPA00120">
    <property type="reaction ID" value="UER00203"/>
</dbReference>
<name>A0A0F9I5S6_9ZZZZ</name>
<dbReference type="Pfam" id="PF00800">
    <property type="entry name" value="PDT"/>
    <property type="match status" value="1"/>
</dbReference>
<evidence type="ECO:0000256" key="13">
    <source>
        <dbReference type="ARBA" id="ARBA00023239"/>
    </source>
</evidence>
<dbReference type="SUPFAM" id="SSF53850">
    <property type="entry name" value="Periplasmic binding protein-like II"/>
    <property type="match status" value="1"/>
</dbReference>
<evidence type="ECO:0000256" key="15">
    <source>
        <dbReference type="ARBA" id="ARBA00031175"/>
    </source>
</evidence>
<evidence type="ECO:0000256" key="7">
    <source>
        <dbReference type="ARBA" id="ARBA00014401"/>
    </source>
</evidence>
<comment type="catalytic activity">
    <reaction evidence="1">
        <text>chorismate = prephenate</text>
        <dbReference type="Rhea" id="RHEA:13897"/>
        <dbReference type="ChEBI" id="CHEBI:29748"/>
        <dbReference type="ChEBI" id="CHEBI:29934"/>
        <dbReference type="EC" id="5.4.99.5"/>
    </reaction>
</comment>
<evidence type="ECO:0000256" key="17">
    <source>
        <dbReference type="ARBA" id="ARBA00047848"/>
    </source>
</evidence>
<dbReference type="Pfam" id="PF01842">
    <property type="entry name" value="ACT"/>
    <property type="match status" value="1"/>
</dbReference>
<protein>
    <recommendedName>
        <fullName evidence="7">Bifunctional chorismate mutase/prephenate dehydratase</fullName>
        <ecNumber evidence="6">4.2.1.51</ecNumber>
    </recommendedName>
    <alternativeName>
        <fullName evidence="16">Chorismate mutase-prephenate dehydratase</fullName>
    </alternativeName>
    <alternativeName>
        <fullName evidence="15">p-protein</fullName>
    </alternativeName>
</protein>
<dbReference type="Gene3D" id="3.30.70.260">
    <property type="match status" value="1"/>
</dbReference>
<keyword evidence="9" id="KW-0028">Amino-acid biosynthesis</keyword>
<dbReference type="FunFam" id="3.40.190.10:FF:000029">
    <property type="entry name" value="Chorismate mutase/Prephenate dehydratase"/>
    <property type="match status" value="1"/>
</dbReference>
<dbReference type="PROSITE" id="PS51168">
    <property type="entry name" value="CHORISMATE_MUT_2"/>
    <property type="match status" value="1"/>
</dbReference>
<evidence type="ECO:0000256" key="12">
    <source>
        <dbReference type="ARBA" id="ARBA00023235"/>
    </source>
</evidence>
<dbReference type="NCBIfam" id="NF008865">
    <property type="entry name" value="PRK11898.1"/>
    <property type="match status" value="1"/>
</dbReference>
<comment type="pathway">
    <text evidence="4">Amino-acid biosynthesis; L-phenylalanine biosynthesis; phenylpyruvate from prephenate: step 1/1.</text>
</comment>
<dbReference type="SUPFAM" id="SSF48600">
    <property type="entry name" value="Chorismate mutase II"/>
    <property type="match status" value="1"/>
</dbReference>
<accession>A0A0F9I5S6</accession>
<keyword evidence="14" id="KW-0511">Multifunctional enzyme</keyword>
<organism evidence="22">
    <name type="scientific">marine sediment metagenome</name>
    <dbReference type="NCBI Taxonomy" id="412755"/>
    <lineage>
        <taxon>unclassified sequences</taxon>
        <taxon>metagenomes</taxon>
        <taxon>ecological metagenomes</taxon>
    </lineage>
</organism>
<dbReference type="SMART" id="SM00830">
    <property type="entry name" value="CM_2"/>
    <property type="match status" value="1"/>
</dbReference>
<evidence type="ECO:0000256" key="10">
    <source>
        <dbReference type="ARBA" id="ARBA00023141"/>
    </source>
</evidence>
<dbReference type="GO" id="GO:0004664">
    <property type="term" value="F:prephenate dehydratase activity"/>
    <property type="evidence" value="ECO:0007669"/>
    <property type="project" value="UniProtKB-EC"/>
</dbReference>
<dbReference type="InterPro" id="IPR045865">
    <property type="entry name" value="ACT-like_dom_sf"/>
</dbReference>
<reference evidence="22" key="1">
    <citation type="journal article" date="2015" name="Nature">
        <title>Complex archaea that bridge the gap between prokaryotes and eukaryotes.</title>
        <authorList>
            <person name="Spang A."/>
            <person name="Saw J.H."/>
            <person name="Jorgensen S.L."/>
            <person name="Zaremba-Niedzwiedzka K."/>
            <person name="Martijn J."/>
            <person name="Lind A.E."/>
            <person name="van Eijk R."/>
            <person name="Schleper C."/>
            <person name="Guy L."/>
            <person name="Ettema T.J."/>
        </authorList>
    </citation>
    <scope>NUCLEOTIDE SEQUENCE</scope>
</reference>
<dbReference type="GO" id="GO:0004106">
    <property type="term" value="F:chorismate mutase activity"/>
    <property type="evidence" value="ECO:0007669"/>
    <property type="project" value="UniProtKB-EC"/>
</dbReference>
<evidence type="ECO:0000256" key="18">
    <source>
        <dbReference type="SAM" id="Coils"/>
    </source>
</evidence>
<feature type="domain" description="Chorismate mutase" evidence="19">
    <location>
        <begin position="9"/>
        <end position="99"/>
    </location>
</feature>
<dbReference type="InterPro" id="IPR036263">
    <property type="entry name" value="Chorismate_II_sf"/>
</dbReference>
<evidence type="ECO:0000256" key="4">
    <source>
        <dbReference type="ARBA" id="ARBA00004741"/>
    </source>
</evidence>
<dbReference type="PIRSF" id="PIRSF001500">
    <property type="entry name" value="Chor_mut_pdt_Ppr"/>
    <property type="match status" value="1"/>
</dbReference>
<gene>
    <name evidence="22" type="ORF">LCGC14_1620700</name>
</gene>
<dbReference type="PROSITE" id="PS00858">
    <property type="entry name" value="PREPHENATE_DEHYDR_2"/>
    <property type="match status" value="1"/>
</dbReference>
<dbReference type="InterPro" id="IPR010957">
    <property type="entry name" value="G/b/e-P-prot_chorismate_mutase"/>
</dbReference>
<keyword evidence="10" id="KW-0057">Aromatic amino acid biosynthesis</keyword>
<evidence type="ECO:0000256" key="1">
    <source>
        <dbReference type="ARBA" id="ARBA00000824"/>
    </source>
</evidence>
<evidence type="ECO:0000256" key="8">
    <source>
        <dbReference type="ARBA" id="ARBA00022490"/>
    </source>
</evidence>
<evidence type="ECO:0000256" key="2">
    <source>
        <dbReference type="ARBA" id="ARBA00002364"/>
    </source>
</evidence>
<dbReference type="UniPathway" id="UPA00121">
    <property type="reaction ID" value="UER00345"/>
</dbReference>
<proteinExistence type="predicted"/>
<feature type="domain" description="Prephenate dehydratase" evidence="20">
    <location>
        <begin position="99"/>
        <end position="274"/>
    </location>
</feature>
<feature type="coiled-coil region" evidence="18">
    <location>
        <begin position="1"/>
        <end position="35"/>
    </location>
</feature>
<comment type="pathway">
    <text evidence="5">Metabolic intermediate biosynthesis; prephenate biosynthesis; prephenate from chorismate: step 1/1.</text>
</comment>
<keyword evidence="18" id="KW-0175">Coiled coil</keyword>
<dbReference type="PROSITE" id="PS51671">
    <property type="entry name" value="ACT"/>
    <property type="match status" value="1"/>
</dbReference>
<comment type="catalytic activity">
    <reaction evidence="17">
        <text>prephenate + H(+) = 3-phenylpyruvate + CO2 + H2O</text>
        <dbReference type="Rhea" id="RHEA:21648"/>
        <dbReference type="ChEBI" id="CHEBI:15377"/>
        <dbReference type="ChEBI" id="CHEBI:15378"/>
        <dbReference type="ChEBI" id="CHEBI:16526"/>
        <dbReference type="ChEBI" id="CHEBI:18005"/>
        <dbReference type="ChEBI" id="CHEBI:29934"/>
        <dbReference type="EC" id="4.2.1.51"/>
    </reaction>
</comment>
<dbReference type="PANTHER" id="PTHR21022:SF19">
    <property type="entry name" value="PREPHENATE DEHYDRATASE-RELATED"/>
    <property type="match status" value="1"/>
</dbReference>
<keyword evidence="11" id="KW-0584">Phenylalanine biosynthesis</keyword>
<evidence type="ECO:0000259" key="19">
    <source>
        <dbReference type="PROSITE" id="PS51168"/>
    </source>
</evidence>
<dbReference type="InterPro" id="IPR001086">
    <property type="entry name" value="Preph_deHydtase"/>
</dbReference>
<evidence type="ECO:0000256" key="9">
    <source>
        <dbReference type="ARBA" id="ARBA00022605"/>
    </source>
</evidence>
<keyword evidence="13" id="KW-0456">Lyase</keyword>
<dbReference type="AlphaFoldDB" id="A0A0F9I5S6"/>
<dbReference type="PROSITE" id="PS00857">
    <property type="entry name" value="PREPHENATE_DEHYDR_1"/>
    <property type="match status" value="1"/>
</dbReference>
<comment type="function">
    <text evidence="2">Catalyzes the Claisen rearrangement of chorismate to prephenate and the decarboxylation/dehydration of prephenate to phenylpyruvate.</text>
</comment>
<dbReference type="EMBL" id="LAZR01013237">
    <property type="protein sequence ID" value="KKM22892.1"/>
    <property type="molecule type" value="Genomic_DNA"/>
</dbReference>
<comment type="subcellular location">
    <subcellularLocation>
        <location evidence="3">Cytoplasm</location>
    </subcellularLocation>
</comment>
<keyword evidence="8" id="KW-0963">Cytoplasm</keyword>
<dbReference type="FunFam" id="3.40.190.10:FF:000034">
    <property type="entry name" value="Chorismate mutase/prephenate dehydratase"/>
    <property type="match status" value="1"/>
</dbReference>
<dbReference type="Pfam" id="PF01817">
    <property type="entry name" value="CM_2"/>
    <property type="match status" value="1"/>
</dbReference>
<dbReference type="InterPro" id="IPR002701">
    <property type="entry name" value="CM_II_prokaryot"/>
</dbReference>
<dbReference type="NCBIfam" id="TIGR01807">
    <property type="entry name" value="CM_P2"/>
    <property type="match status" value="1"/>
</dbReference>
<evidence type="ECO:0000259" key="20">
    <source>
        <dbReference type="PROSITE" id="PS51171"/>
    </source>
</evidence>
<dbReference type="PROSITE" id="PS51171">
    <property type="entry name" value="PREPHENATE_DEHYDR_3"/>
    <property type="match status" value="1"/>
</dbReference>
<evidence type="ECO:0000256" key="5">
    <source>
        <dbReference type="ARBA" id="ARBA00004817"/>
    </source>
</evidence>
<dbReference type="EC" id="4.2.1.51" evidence="6"/>
<keyword evidence="12" id="KW-0413">Isomerase</keyword>
<evidence type="ECO:0000313" key="22">
    <source>
        <dbReference type="EMBL" id="KKM22892.1"/>
    </source>
</evidence>
<feature type="domain" description="ACT" evidence="21">
    <location>
        <begin position="286"/>
        <end position="363"/>
    </location>
</feature>
<evidence type="ECO:0000256" key="14">
    <source>
        <dbReference type="ARBA" id="ARBA00023268"/>
    </source>
</evidence>
<dbReference type="PANTHER" id="PTHR21022">
    <property type="entry name" value="PREPHENATE DEHYDRATASE P PROTEIN"/>
    <property type="match status" value="1"/>
</dbReference>
<dbReference type="FunFam" id="3.30.70.260:FF:000012">
    <property type="entry name" value="Prephenate dehydratase"/>
    <property type="match status" value="1"/>
</dbReference>
<dbReference type="Gene3D" id="1.20.59.10">
    <property type="entry name" value="Chorismate mutase"/>
    <property type="match status" value="1"/>
</dbReference>
<dbReference type="GO" id="GO:0009094">
    <property type="term" value="P:L-phenylalanine biosynthetic process"/>
    <property type="evidence" value="ECO:0007669"/>
    <property type="project" value="UniProtKB-UniPathway"/>
</dbReference>
<dbReference type="InterPro" id="IPR002912">
    <property type="entry name" value="ACT_dom"/>
</dbReference>
<dbReference type="CDD" id="cd04905">
    <property type="entry name" value="ACT_CM-PDT"/>
    <property type="match status" value="1"/>
</dbReference>
<evidence type="ECO:0000256" key="16">
    <source>
        <dbReference type="ARBA" id="ARBA00031520"/>
    </source>
</evidence>
<sequence>METSINRMKKKQDELEKLRDRIDSIDEDILDALNRRAEVVLEVACLKREDGTKFYVPSREQKIVTRLKKLNKGPFPNDALRPLFREIMSASLALEEPLKVAFLGPEATFTHLAALRHFGSSVAFKPHSSIRSVFEVVDTGKAEFGIVPIENSNEGIVSYTLDLFMDYDLKINAEVIQEVSHNLLSKSGDIKKIKKIYSHPQAAAQCRGWLEATLPNTPVLEAASTAKAAEFASAEGKYAAISSELAAKIYDLHFVERNIEDNRRNMTRFLVIAEESPEPTGNDKTSILFSVKDKPGALFDILTPFKKAGINLSKIESRPSKRKAWEYIFFVDMSGHFEDKKVSKAINEIKDSCLFLKILGSYPCGE</sequence>
<dbReference type="Gene3D" id="3.40.190.10">
    <property type="entry name" value="Periplasmic binding protein-like II"/>
    <property type="match status" value="2"/>
</dbReference>
<dbReference type="SUPFAM" id="SSF55021">
    <property type="entry name" value="ACT-like"/>
    <property type="match status" value="1"/>
</dbReference>
<evidence type="ECO:0000259" key="21">
    <source>
        <dbReference type="PROSITE" id="PS51671"/>
    </source>
</evidence>
<dbReference type="InterPro" id="IPR036979">
    <property type="entry name" value="CM_dom_sf"/>
</dbReference>
<dbReference type="CDD" id="cd13630">
    <property type="entry name" value="PBP2_PDT_1"/>
    <property type="match status" value="1"/>
</dbReference>
<evidence type="ECO:0000256" key="3">
    <source>
        <dbReference type="ARBA" id="ARBA00004496"/>
    </source>
</evidence>
<comment type="caution">
    <text evidence="22">The sequence shown here is derived from an EMBL/GenBank/DDBJ whole genome shotgun (WGS) entry which is preliminary data.</text>
</comment>
<evidence type="ECO:0000256" key="6">
    <source>
        <dbReference type="ARBA" id="ARBA00013147"/>
    </source>
</evidence>
<dbReference type="GO" id="GO:0046417">
    <property type="term" value="P:chorismate metabolic process"/>
    <property type="evidence" value="ECO:0007669"/>
    <property type="project" value="InterPro"/>
</dbReference>
<evidence type="ECO:0000256" key="11">
    <source>
        <dbReference type="ARBA" id="ARBA00023222"/>
    </source>
</evidence>
<dbReference type="GO" id="GO:0005737">
    <property type="term" value="C:cytoplasm"/>
    <property type="evidence" value="ECO:0007669"/>
    <property type="project" value="UniProtKB-SubCell"/>
</dbReference>
<dbReference type="InterPro" id="IPR008242">
    <property type="entry name" value="Chor_mutase/pphenate_deHydtase"/>
</dbReference>
<dbReference type="InterPro" id="IPR018528">
    <property type="entry name" value="Preph_deHydtase_CS"/>
</dbReference>